<evidence type="ECO:0000256" key="1">
    <source>
        <dbReference type="SAM" id="Phobius"/>
    </source>
</evidence>
<feature type="transmembrane region" description="Helical" evidence="1">
    <location>
        <begin position="135"/>
        <end position="156"/>
    </location>
</feature>
<dbReference type="AlphaFoldDB" id="A0A0G0X3V2"/>
<feature type="transmembrane region" description="Helical" evidence="1">
    <location>
        <begin position="45"/>
        <end position="67"/>
    </location>
</feature>
<evidence type="ECO:0000313" key="2">
    <source>
        <dbReference type="EMBL" id="KKS19714.1"/>
    </source>
</evidence>
<feature type="transmembrane region" description="Helical" evidence="1">
    <location>
        <begin position="6"/>
        <end position="24"/>
    </location>
</feature>
<keyword evidence="1" id="KW-1133">Transmembrane helix</keyword>
<comment type="caution">
    <text evidence="2">The sequence shown here is derived from an EMBL/GenBank/DDBJ whole genome shotgun (WGS) entry which is preliminary data.</text>
</comment>
<feature type="transmembrane region" description="Helical" evidence="1">
    <location>
        <begin position="79"/>
        <end position="99"/>
    </location>
</feature>
<reference evidence="2 3" key="1">
    <citation type="journal article" date="2015" name="Nature">
        <title>rRNA introns, odd ribosomes, and small enigmatic genomes across a large radiation of phyla.</title>
        <authorList>
            <person name="Brown C.T."/>
            <person name="Hug L.A."/>
            <person name="Thomas B.C."/>
            <person name="Sharon I."/>
            <person name="Castelle C.J."/>
            <person name="Singh A."/>
            <person name="Wilkins M.J."/>
            <person name="Williams K.H."/>
            <person name="Banfield J.F."/>
        </authorList>
    </citation>
    <scope>NUCLEOTIDE SEQUENCE [LARGE SCALE GENOMIC DNA]</scope>
</reference>
<evidence type="ECO:0000313" key="3">
    <source>
        <dbReference type="Proteomes" id="UP000034371"/>
    </source>
</evidence>
<accession>A0A0G0X3V2</accession>
<dbReference type="EMBL" id="LCBY01000076">
    <property type="protein sequence ID" value="KKS19714.1"/>
    <property type="molecule type" value="Genomic_DNA"/>
</dbReference>
<feature type="transmembrane region" description="Helical" evidence="1">
    <location>
        <begin position="106"/>
        <end position="123"/>
    </location>
</feature>
<feature type="transmembrane region" description="Helical" evidence="1">
    <location>
        <begin position="165"/>
        <end position="184"/>
    </location>
</feature>
<keyword evidence="1" id="KW-0812">Transmembrane</keyword>
<organism evidence="2 3">
    <name type="scientific">Candidatus Roizmanbacteria bacterium GW2011_GWC2_41_7</name>
    <dbReference type="NCBI Taxonomy" id="1618487"/>
    <lineage>
        <taxon>Bacteria</taxon>
        <taxon>Candidatus Roizmaniibacteriota</taxon>
    </lineage>
</organism>
<dbReference type="Proteomes" id="UP000034371">
    <property type="component" value="Unassembled WGS sequence"/>
</dbReference>
<proteinExistence type="predicted"/>
<keyword evidence="1" id="KW-0472">Membrane</keyword>
<gene>
    <name evidence="2" type="ORF">UU78_C0076G0005</name>
</gene>
<sequence length="308" mass="35203">MVRVFTVLTVMTIVMYVLFGLMVKEQLSEFTSGYIGGKIPHMQNLFQRSFFFQYLTNYIKTLGMFFVKGDSTFRTNVPVSPHIDIMSAFFIILGIVSFAIHKKWKIFMIFSISLLMLLLPSSLPSHPFIEIPNIGRTLCIVPIVYLFIGYGIQLLYKSIVRFSRLIAVVSVVLIMGTIAGLNMYKYFIVYPTNLPNDNKPYGLSIARYIDLLPSNTTVHLTSCCWGDAGQPEPKAIYYQLINQTNRWNIVSDTFVTSCEDINDIHRAVFVFSPLDKNIVNKFQNCFPDGILEKHMDVPATPYYSLFIP</sequence>
<evidence type="ECO:0008006" key="4">
    <source>
        <dbReference type="Google" id="ProtNLM"/>
    </source>
</evidence>
<name>A0A0G0X3V2_9BACT</name>
<protein>
    <recommendedName>
        <fullName evidence="4">Glycosyltransferase RgtA/B/C/D-like domain-containing protein</fullName>
    </recommendedName>
</protein>